<dbReference type="GO" id="GO:0022857">
    <property type="term" value="F:transmembrane transporter activity"/>
    <property type="evidence" value="ECO:0007669"/>
    <property type="project" value="TreeGrafter"/>
</dbReference>
<dbReference type="AlphaFoldDB" id="A0A1H0PH94"/>
<dbReference type="PANTHER" id="PTHR30572:SF4">
    <property type="entry name" value="ABC TRANSPORTER PERMEASE YTRF"/>
    <property type="match status" value="1"/>
</dbReference>
<keyword evidence="3 7" id="KW-0812">Transmembrane</keyword>
<evidence type="ECO:0000256" key="6">
    <source>
        <dbReference type="ARBA" id="ARBA00038076"/>
    </source>
</evidence>
<dbReference type="Pfam" id="PF02687">
    <property type="entry name" value="FtsX"/>
    <property type="match status" value="2"/>
</dbReference>
<feature type="domain" description="ABC3 transporter permease C-terminal" evidence="8">
    <location>
        <begin position="692"/>
        <end position="811"/>
    </location>
</feature>
<evidence type="ECO:0000256" key="3">
    <source>
        <dbReference type="ARBA" id="ARBA00022692"/>
    </source>
</evidence>
<feature type="transmembrane region" description="Helical" evidence="7">
    <location>
        <begin position="421"/>
        <end position="447"/>
    </location>
</feature>
<comment type="subcellular location">
    <subcellularLocation>
        <location evidence="1">Cell membrane</location>
        <topology evidence="1">Multi-pass membrane protein</topology>
    </subcellularLocation>
</comment>
<feature type="transmembrane region" description="Helical" evidence="7">
    <location>
        <begin position="781"/>
        <end position="801"/>
    </location>
</feature>
<accession>A0A1H0PH94</accession>
<proteinExistence type="inferred from homology"/>
<evidence type="ECO:0000259" key="8">
    <source>
        <dbReference type="Pfam" id="PF02687"/>
    </source>
</evidence>
<evidence type="ECO:0000313" key="9">
    <source>
        <dbReference type="EMBL" id="SDP04472.1"/>
    </source>
</evidence>
<dbReference type="Proteomes" id="UP000199088">
    <property type="component" value="Unassembled WGS sequence"/>
</dbReference>
<feature type="transmembrane region" description="Helical" evidence="7">
    <location>
        <begin position="685"/>
        <end position="713"/>
    </location>
</feature>
<evidence type="ECO:0000256" key="4">
    <source>
        <dbReference type="ARBA" id="ARBA00022989"/>
    </source>
</evidence>
<keyword evidence="4 7" id="KW-1133">Transmembrane helix</keyword>
<gene>
    <name evidence="9" type="ORF">SAMN05660199_03094</name>
</gene>
<feature type="domain" description="ABC3 transporter permease C-terminal" evidence="8">
    <location>
        <begin position="248"/>
        <end position="367"/>
    </location>
</feature>
<dbReference type="RefSeq" id="WP_091246765.1">
    <property type="nucleotide sequence ID" value="NZ_FNIR01000009.1"/>
</dbReference>
<feature type="transmembrane region" description="Helical" evidence="7">
    <location>
        <begin position="297"/>
        <end position="319"/>
    </location>
</feature>
<evidence type="ECO:0000256" key="5">
    <source>
        <dbReference type="ARBA" id="ARBA00023136"/>
    </source>
</evidence>
<dbReference type="InterPro" id="IPR050250">
    <property type="entry name" value="Macrolide_Exporter_MacB"/>
</dbReference>
<feature type="transmembrane region" description="Helical" evidence="7">
    <location>
        <begin position="468"/>
        <end position="489"/>
    </location>
</feature>
<dbReference type="STRING" id="1052260.SAMN05660199_03094"/>
<evidence type="ECO:0000256" key="7">
    <source>
        <dbReference type="SAM" id="Phobius"/>
    </source>
</evidence>
<keyword evidence="5 7" id="KW-0472">Membrane</keyword>
<evidence type="ECO:0000256" key="2">
    <source>
        <dbReference type="ARBA" id="ARBA00022475"/>
    </source>
</evidence>
<sequence length="817" mass="80974">MNRVLLAQVRANAGRLVASMTAVVIAVAFVVATLVLNQTAKSTVLEAVGAQYTGTDLVLSSTDFEPLGDEADAVAAVPGVTAVAPAWDTSLQAVLPGTTGARYVSIGAVADAPELRWQQLAGGGFPTGPGEIVLSADSGAAVGDVLTFTTYDAAGTEITGDLTVTGLVDTSASITGGLYTQGFVTPAQAQDWGARATELLVAGDPDPVALQAAVTTRAVTLQTGEEAAETAAAALTGSSDALAVVLLVFATVAVLVAGLVIANTFAVLLAQRTRELALLRCVGATSWQIRRSVLGEAALTGLAASVLGVLAGVGLAAGVSALASALDSPIPLSGVSVPWVAVVAGLVVGLVTTVVAALAPARAATRVAPLAALRPTDAAPLRSRNGVLRLALGLLMLVPGVALLLYGAAIGQVLVALPGGVLSFLGALLLAQRAVPPVVALAGRLLGRVGGVPGRLAAGNATRNPRRTAATATALIIGVTLTTAMVVGASSTRATASAGLDAAYPTDVVVQDYGGELPGSLLGQLEGVSGVAAGVAVTSGDLTGPDGEVWPAEGFDVPATLPVLRSTTDQPLPATGEAVLPPYLAEQFGVTTGDPVTFTAEDRSLTFTTVLGSDDVYSPRLTAAELTALVPDAGTGQVWLRLAADADTATAVEDVTDLAGTADAAAVVTGIASERAAIDDVLDTLLLVVTGLLGVAVLIALIGVGNTLALSVVERRQESGLLRALGLTRGQLRGLLAWEAVLVAGVAAVLGVLLGGGYGLVGAASVLGSLSADGTVVSIPWLQIGAIVVVATLAGLLASVLPARRAARTAPVAAIAS</sequence>
<reference evidence="10" key="1">
    <citation type="submission" date="2016-10" db="EMBL/GenBank/DDBJ databases">
        <authorList>
            <person name="Varghese N."/>
            <person name="Submissions S."/>
        </authorList>
    </citation>
    <scope>NUCLEOTIDE SEQUENCE [LARGE SCALE GENOMIC DNA]</scope>
    <source>
        <strain evidence="10">DSM 45843</strain>
    </source>
</reference>
<keyword evidence="2" id="KW-1003">Cell membrane</keyword>
<feature type="transmembrane region" description="Helical" evidence="7">
    <location>
        <begin position="241"/>
        <end position="270"/>
    </location>
</feature>
<dbReference type="OrthoDB" id="9780560at2"/>
<evidence type="ECO:0000256" key="1">
    <source>
        <dbReference type="ARBA" id="ARBA00004651"/>
    </source>
</evidence>
<organism evidence="9 10">
    <name type="scientific">Klenkia soli</name>
    <dbReference type="NCBI Taxonomy" id="1052260"/>
    <lineage>
        <taxon>Bacteria</taxon>
        <taxon>Bacillati</taxon>
        <taxon>Actinomycetota</taxon>
        <taxon>Actinomycetes</taxon>
        <taxon>Geodermatophilales</taxon>
        <taxon>Geodermatophilaceae</taxon>
        <taxon>Klenkia</taxon>
    </lineage>
</organism>
<dbReference type="PANTHER" id="PTHR30572">
    <property type="entry name" value="MEMBRANE COMPONENT OF TRANSPORTER-RELATED"/>
    <property type="match status" value="1"/>
</dbReference>
<comment type="similarity">
    <text evidence="6">Belongs to the ABC-4 integral membrane protein family.</text>
</comment>
<dbReference type="EMBL" id="FNIR01000009">
    <property type="protein sequence ID" value="SDP04472.1"/>
    <property type="molecule type" value="Genomic_DNA"/>
</dbReference>
<feature type="transmembrane region" description="Helical" evidence="7">
    <location>
        <begin position="339"/>
        <end position="359"/>
    </location>
</feature>
<evidence type="ECO:0000313" key="10">
    <source>
        <dbReference type="Proteomes" id="UP000199088"/>
    </source>
</evidence>
<feature type="transmembrane region" description="Helical" evidence="7">
    <location>
        <begin position="12"/>
        <end position="36"/>
    </location>
</feature>
<dbReference type="GO" id="GO:0005886">
    <property type="term" value="C:plasma membrane"/>
    <property type="evidence" value="ECO:0007669"/>
    <property type="project" value="UniProtKB-SubCell"/>
</dbReference>
<name>A0A1H0PH94_9ACTN</name>
<protein>
    <submittedName>
        <fullName evidence="9">Putative ABC transport system permease protein</fullName>
    </submittedName>
</protein>
<keyword evidence="10" id="KW-1185">Reference proteome</keyword>
<dbReference type="InterPro" id="IPR003838">
    <property type="entry name" value="ABC3_permease_C"/>
</dbReference>
<feature type="transmembrane region" description="Helical" evidence="7">
    <location>
        <begin position="390"/>
        <end position="415"/>
    </location>
</feature>
<feature type="transmembrane region" description="Helical" evidence="7">
    <location>
        <begin position="734"/>
        <end position="761"/>
    </location>
</feature>